<organism evidence="1 2">
    <name type="scientific">Phocaeicola vulgatus</name>
    <name type="common">Bacteroides vulgatus</name>
    <dbReference type="NCBI Taxonomy" id="821"/>
    <lineage>
        <taxon>Bacteria</taxon>
        <taxon>Pseudomonadati</taxon>
        <taxon>Bacteroidota</taxon>
        <taxon>Bacteroidia</taxon>
        <taxon>Bacteroidales</taxon>
        <taxon>Bacteroidaceae</taxon>
        <taxon>Phocaeicola</taxon>
    </lineage>
</organism>
<evidence type="ECO:0000313" key="1">
    <source>
        <dbReference type="EMBL" id="TSE48448.1"/>
    </source>
</evidence>
<comment type="caution">
    <text evidence="1">The sequence shown here is derived from an EMBL/GenBank/DDBJ whole genome shotgun (WGS) entry which is preliminary data.</text>
</comment>
<gene>
    <name evidence="1" type="ORF">EH214_02327</name>
</gene>
<sequence length="304" mass="35495">MKSEILYHVGMFPKNEGANVENYIGFKHMTYLMEESIISFLRDLYLSPNILYKKYGIKIIIKSLSIDILKAMNVDDFIEIDICTSMAVNEFVIKAYDNNRNSFFRGKVGIDIELTNKNVRLEVLPEKVTDFLNGILEAKKEESFREKPIESNPISDLKMLYRSAFIYSKRIPYYYCNYTRELHHSGYERIIEEAVDLFLENKNLSIKSMLDKKSWIPVVSKSKICLLNKVEIEDTIYVVFDVKNILFNRLYEADIIFFKVIDNKLLEVAHGEISHGYSDIKEPQNPELVVLDCETLKALKYEKA</sequence>
<name>A0A662ZZF2_PHOVU</name>
<evidence type="ECO:0008006" key="3">
    <source>
        <dbReference type="Google" id="ProtNLM"/>
    </source>
</evidence>
<dbReference type="Proteomes" id="UP000408523">
    <property type="component" value="Unassembled WGS sequence"/>
</dbReference>
<dbReference type="EMBL" id="RWHZ01000028">
    <property type="protein sequence ID" value="TSE48448.1"/>
    <property type="molecule type" value="Genomic_DNA"/>
</dbReference>
<dbReference type="InterPro" id="IPR029069">
    <property type="entry name" value="HotDog_dom_sf"/>
</dbReference>
<reference evidence="1 2" key="1">
    <citation type="journal article" date="2019" name="Nat. Commun.">
        <title>Gram positive-like bacteriocins with broad spectrum anti-Bacteroidales activity encoded on mobile elements of the human gut microbiota.</title>
        <authorList>
            <person name="Bechon N."/>
            <person name="Coyne M.J.Jr."/>
            <person name="Laclare-Mceneany V."/>
            <person name="Chatzidaki-Livanis M."/>
            <person name="Ghigo J.-M."/>
            <person name="Comstock L.E."/>
        </authorList>
    </citation>
    <scope>NUCLEOTIDE SEQUENCE [LARGE SCALE GENOMIC DNA]</scope>
    <source>
        <strain evidence="1 2">CL01T12C17</strain>
    </source>
</reference>
<proteinExistence type="predicted"/>
<dbReference type="RefSeq" id="WP_143888467.1">
    <property type="nucleotide sequence ID" value="NZ_RWIA01000025.1"/>
</dbReference>
<dbReference type="SUPFAM" id="SSF54637">
    <property type="entry name" value="Thioesterase/thiol ester dehydrase-isomerase"/>
    <property type="match status" value="1"/>
</dbReference>
<protein>
    <recommendedName>
        <fullName evidence="3">Thioesterase</fullName>
    </recommendedName>
</protein>
<evidence type="ECO:0000313" key="2">
    <source>
        <dbReference type="Proteomes" id="UP000408523"/>
    </source>
</evidence>
<accession>A0A662ZZF2</accession>
<dbReference type="AlphaFoldDB" id="A0A662ZZF2"/>